<sequence length="348" mass="39480">MPPSHAIWHEQMETHLTHVREITQAAETPLSPFHKSSPPQSEEIPGISGLIQSATLPGPALPGDDEDTIYDDWDGVWFPEELSAAERDDTGFEDLEKGWKHDECPPLLGINYDLDSDDEEIISRNIFSTAGLHVSNRRLSVPESESESDMDNEMLNVEELDDLTTANTMFSDEDWYPWANQSEALLDIVAAFPRSEWANPLVRPHIKVLSEDSGEHLSEPCQAEKWKSEVDPNLSGPMVRKDGKDYFVNEPALTNINGSEDYVVVPPTQWFVQDGKVWAKIRYLRRDPMDNGQLLIDRRTPQCDEIPLTAFFLPFDDLENNYQFHDIPDPKNVTGIAHSGEWLAVERT</sequence>
<name>A0A9P7KGM5_9AGAR</name>
<reference evidence="1" key="1">
    <citation type="submission" date="2021-02" db="EMBL/GenBank/DDBJ databases">
        <authorList>
            <person name="Nieuwenhuis M."/>
            <person name="Van De Peppel L.J.J."/>
        </authorList>
    </citation>
    <scope>NUCLEOTIDE SEQUENCE</scope>
    <source>
        <strain evidence="1">D49</strain>
    </source>
</reference>
<comment type="caution">
    <text evidence="1">The sequence shown here is derived from an EMBL/GenBank/DDBJ whole genome shotgun (WGS) entry which is preliminary data.</text>
</comment>
<evidence type="ECO:0000313" key="1">
    <source>
        <dbReference type="EMBL" id="KAG5649708.1"/>
    </source>
</evidence>
<dbReference type="AlphaFoldDB" id="A0A9P7KGM5"/>
<accession>A0A9P7KGM5</accession>
<proteinExistence type="predicted"/>
<dbReference type="EMBL" id="JABCKI010000764">
    <property type="protein sequence ID" value="KAG5649708.1"/>
    <property type="molecule type" value="Genomic_DNA"/>
</dbReference>
<organism evidence="1 2">
    <name type="scientific">Sphagnurus paluster</name>
    <dbReference type="NCBI Taxonomy" id="117069"/>
    <lineage>
        <taxon>Eukaryota</taxon>
        <taxon>Fungi</taxon>
        <taxon>Dikarya</taxon>
        <taxon>Basidiomycota</taxon>
        <taxon>Agaricomycotina</taxon>
        <taxon>Agaricomycetes</taxon>
        <taxon>Agaricomycetidae</taxon>
        <taxon>Agaricales</taxon>
        <taxon>Tricholomatineae</taxon>
        <taxon>Lyophyllaceae</taxon>
        <taxon>Sphagnurus</taxon>
    </lineage>
</organism>
<evidence type="ECO:0000313" key="2">
    <source>
        <dbReference type="Proteomes" id="UP000717328"/>
    </source>
</evidence>
<dbReference type="OrthoDB" id="2981788at2759"/>
<dbReference type="Proteomes" id="UP000717328">
    <property type="component" value="Unassembled WGS sequence"/>
</dbReference>
<reference evidence="1" key="2">
    <citation type="submission" date="2021-10" db="EMBL/GenBank/DDBJ databases">
        <title>Phylogenomics reveals ancestral predisposition of the termite-cultivated fungus Termitomyces towards a domesticated lifestyle.</title>
        <authorList>
            <person name="Auxier B."/>
            <person name="Grum-Grzhimaylo A."/>
            <person name="Cardenas M.E."/>
            <person name="Lodge J.D."/>
            <person name="Laessoe T."/>
            <person name="Pedersen O."/>
            <person name="Smith M.E."/>
            <person name="Kuyper T.W."/>
            <person name="Franco-Molano E.A."/>
            <person name="Baroni T.J."/>
            <person name="Aanen D.K."/>
        </authorList>
    </citation>
    <scope>NUCLEOTIDE SEQUENCE</scope>
    <source>
        <strain evidence="1">D49</strain>
    </source>
</reference>
<protein>
    <submittedName>
        <fullName evidence="1">Uncharacterized protein</fullName>
    </submittedName>
</protein>
<keyword evidence="2" id="KW-1185">Reference proteome</keyword>
<gene>
    <name evidence="1" type="ORF">H0H81_002400</name>
</gene>